<evidence type="ECO:0000259" key="1">
    <source>
        <dbReference type="Pfam" id="PF12728"/>
    </source>
</evidence>
<accession>A0ABQ4LN89</accession>
<protein>
    <recommendedName>
        <fullName evidence="1">Helix-turn-helix domain-containing protein</fullName>
    </recommendedName>
</protein>
<reference evidence="2 3" key="1">
    <citation type="submission" date="2021-03" db="EMBL/GenBank/DDBJ databases">
        <title>Antimicrobial resistance genes in bacteria isolated from Japanese honey, and their potential for conferring macrolide and lincosamide resistance in the American foulbrood pathogen Paenibacillus larvae.</title>
        <authorList>
            <person name="Okamoto M."/>
            <person name="Kumagai M."/>
            <person name="Kanamori H."/>
            <person name="Takamatsu D."/>
        </authorList>
    </citation>
    <scope>NUCLEOTIDE SEQUENCE [LARGE SCALE GENOMIC DNA]</scope>
    <source>
        <strain evidence="2 3">J21TS7</strain>
    </source>
</reference>
<comment type="caution">
    <text evidence="2">The sequence shown here is derived from an EMBL/GenBank/DDBJ whole genome shotgun (WGS) entry which is preliminary data.</text>
</comment>
<dbReference type="InterPro" id="IPR041657">
    <property type="entry name" value="HTH_17"/>
</dbReference>
<name>A0ABQ4LN89_9BACL</name>
<sequence>MKSQLDDLPEVLEVTDIQKFLDIGRNQAYDLCNSGQFYTLRIGRSIKIPKPSFVNWFLGTNSEKQG</sequence>
<dbReference type="EMBL" id="BORU01000005">
    <property type="protein sequence ID" value="GIO57982.1"/>
    <property type="molecule type" value="Genomic_DNA"/>
</dbReference>
<feature type="domain" description="Helix-turn-helix" evidence="1">
    <location>
        <begin position="12"/>
        <end position="57"/>
    </location>
</feature>
<gene>
    <name evidence="2" type="ORF">J21TS7_63000</name>
</gene>
<keyword evidence="3" id="KW-1185">Reference proteome</keyword>
<dbReference type="Pfam" id="PF12728">
    <property type="entry name" value="HTH_17"/>
    <property type="match status" value="1"/>
</dbReference>
<proteinExistence type="predicted"/>
<dbReference type="Proteomes" id="UP000676601">
    <property type="component" value="Unassembled WGS sequence"/>
</dbReference>
<evidence type="ECO:0000313" key="2">
    <source>
        <dbReference type="EMBL" id="GIO57982.1"/>
    </source>
</evidence>
<organism evidence="2 3">
    <name type="scientific">Paenibacillus cineris</name>
    <dbReference type="NCBI Taxonomy" id="237530"/>
    <lineage>
        <taxon>Bacteria</taxon>
        <taxon>Bacillati</taxon>
        <taxon>Bacillota</taxon>
        <taxon>Bacilli</taxon>
        <taxon>Bacillales</taxon>
        <taxon>Paenibacillaceae</taxon>
        <taxon>Paenibacillus</taxon>
    </lineage>
</organism>
<evidence type="ECO:0000313" key="3">
    <source>
        <dbReference type="Proteomes" id="UP000676601"/>
    </source>
</evidence>
<dbReference type="RefSeq" id="WP_212985997.1">
    <property type="nucleotide sequence ID" value="NZ_BORU01000005.1"/>
</dbReference>